<accession>A0A5E8BVV5</accession>
<evidence type="ECO:0000256" key="1">
    <source>
        <dbReference type="SAM" id="SignalP"/>
    </source>
</evidence>
<dbReference type="RefSeq" id="XP_031854851.1">
    <property type="nucleotide sequence ID" value="XM_031998960.1"/>
</dbReference>
<gene>
    <name evidence="2" type="ORF">SAPINGB_P004245</name>
</gene>
<sequence length="101" mass="9988">MKFSAVSIAALAGFAAAEVTVFSTQEVTITSCEDHKCTKTTSAPVYLNSTVPTTIATKNSTVSPSTNVTVPTQSAPATGAANILAGSIAGAAVMVAAVLAL</sequence>
<proteinExistence type="predicted"/>
<dbReference type="Proteomes" id="UP000398389">
    <property type="component" value="Unassembled WGS sequence"/>
</dbReference>
<keyword evidence="3" id="KW-1185">Reference proteome</keyword>
<feature type="chain" id="PRO_5022758508" evidence="1">
    <location>
        <begin position="18"/>
        <end position="101"/>
    </location>
</feature>
<dbReference type="AlphaFoldDB" id="A0A5E8BVV5"/>
<protein>
    <submittedName>
        <fullName evidence="2">Uncharacterized protein</fullName>
    </submittedName>
</protein>
<organism evidence="2 3">
    <name type="scientific">Magnusiomyces paraingens</name>
    <dbReference type="NCBI Taxonomy" id="2606893"/>
    <lineage>
        <taxon>Eukaryota</taxon>
        <taxon>Fungi</taxon>
        <taxon>Dikarya</taxon>
        <taxon>Ascomycota</taxon>
        <taxon>Saccharomycotina</taxon>
        <taxon>Dipodascomycetes</taxon>
        <taxon>Dipodascales</taxon>
        <taxon>Dipodascaceae</taxon>
        <taxon>Magnusiomyces</taxon>
    </lineage>
</organism>
<evidence type="ECO:0000313" key="2">
    <source>
        <dbReference type="EMBL" id="VVT54759.1"/>
    </source>
</evidence>
<dbReference type="EMBL" id="CABVLU010000003">
    <property type="protein sequence ID" value="VVT54759.1"/>
    <property type="molecule type" value="Genomic_DNA"/>
</dbReference>
<evidence type="ECO:0000313" key="3">
    <source>
        <dbReference type="Proteomes" id="UP000398389"/>
    </source>
</evidence>
<feature type="signal peptide" evidence="1">
    <location>
        <begin position="1"/>
        <end position="17"/>
    </location>
</feature>
<reference evidence="2 3" key="1">
    <citation type="submission" date="2019-09" db="EMBL/GenBank/DDBJ databases">
        <authorList>
            <person name="Brejova B."/>
        </authorList>
    </citation>
    <scope>NUCLEOTIDE SEQUENCE [LARGE SCALE GENOMIC DNA]</scope>
</reference>
<keyword evidence="1" id="KW-0732">Signal</keyword>
<dbReference type="GeneID" id="43583060"/>
<name>A0A5E8BVV5_9ASCO</name>